<name>A0A1N6GKC7_9BACT</name>
<proteinExistence type="predicted"/>
<dbReference type="EMBL" id="FSRC01000002">
    <property type="protein sequence ID" value="SIO07970.1"/>
    <property type="molecule type" value="Genomic_DNA"/>
</dbReference>
<protein>
    <submittedName>
        <fullName evidence="1">Uncharacterized protein</fullName>
    </submittedName>
</protein>
<gene>
    <name evidence="1" type="ORF">SAMN05444394_3320</name>
</gene>
<dbReference type="AlphaFoldDB" id="A0A1N6GKC7"/>
<organism evidence="1 2">
    <name type="scientific">Algoriphagus halophilus</name>
    <dbReference type="NCBI Taxonomy" id="226505"/>
    <lineage>
        <taxon>Bacteria</taxon>
        <taxon>Pseudomonadati</taxon>
        <taxon>Bacteroidota</taxon>
        <taxon>Cytophagia</taxon>
        <taxon>Cytophagales</taxon>
        <taxon>Cyclobacteriaceae</taxon>
        <taxon>Algoriphagus</taxon>
    </lineage>
</organism>
<reference evidence="2" key="1">
    <citation type="submission" date="2016-11" db="EMBL/GenBank/DDBJ databases">
        <authorList>
            <person name="Varghese N."/>
            <person name="Submissions S."/>
        </authorList>
    </citation>
    <scope>NUCLEOTIDE SEQUENCE [LARGE SCALE GENOMIC DNA]</scope>
    <source>
        <strain evidence="2">DSM 15292</strain>
    </source>
</reference>
<keyword evidence="2" id="KW-1185">Reference proteome</keyword>
<evidence type="ECO:0000313" key="2">
    <source>
        <dbReference type="Proteomes" id="UP000185221"/>
    </source>
</evidence>
<dbReference type="Proteomes" id="UP000185221">
    <property type="component" value="Unassembled WGS sequence"/>
</dbReference>
<evidence type="ECO:0000313" key="1">
    <source>
        <dbReference type="EMBL" id="SIO07970.1"/>
    </source>
</evidence>
<sequence length="37" mass="4293">MGGGLFIEVLILEKKTSDYYCYLSKIPKFCSVYKKNL</sequence>
<dbReference type="STRING" id="226505.SAMN05444394_3320"/>
<accession>A0A1N6GKC7</accession>